<name>A0A4Y2W999_ARAVE</name>
<comment type="caution">
    <text evidence="1">The sequence shown here is derived from an EMBL/GenBank/DDBJ whole genome shotgun (WGS) entry which is preliminary data.</text>
</comment>
<protein>
    <submittedName>
        <fullName evidence="1">Uncharacterized protein</fullName>
    </submittedName>
</protein>
<sequence length="57" mass="6327">KRDPASNALSHWDLHPLERRSCHGQAPKLSAWAMPSAQTGLREGFIALSAPILHDHF</sequence>
<reference evidence="1 2" key="1">
    <citation type="journal article" date="2019" name="Sci. Rep.">
        <title>Orb-weaving spider Araneus ventricosus genome elucidates the spidroin gene catalogue.</title>
        <authorList>
            <person name="Kono N."/>
            <person name="Nakamura H."/>
            <person name="Ohtoshi R."/>
            <person name="Moran D.A.P."/>
            <person name="Shinohara A."/>
            <person name="Yoshida Y."/>
            <person name="Fujiwara M."/>
            <person name="Mori M."/>
            <person name="Tomita M."/>
            <person name="Arakawa K."/>
        </authorList>
    </citation>
    <scope>NUCLEOTIDE SEQUENCE [LARGE SCALE GENOMIC DNA]</scope>
</reference>
<accession>A0A4Y2W999</accession>
<evidence type="ECO:0000313" key="2">
    <source>
        <dbReference type="Proteomes" id="UP000499080"/>
    </source>
</evidence>
<organism evidence="1 2">
    <name type="scientific">Araneus ventricosus</name>
    <name type="common">Orbweaver spider</name>
    <name type="synonym">Epeira ventricosa</name>
    <dbReference type="NCBI Taxonomy" id="182803"/>
    <lineage>
        <taxon>Eukaryota</taxon>
        <taxon>Metazoa</taxon>
        <taxon>Ecdysozoa</taxon>
        <taxon>Arthropoda</taxon>
        <taxon>Chelicerata</taxon>
        <taxon>Arachnida</taxon>
        <taxon>Araneae</taxon>
        <taxon>Araneomorphae</taxon>
        <taxon>Entelegynae</taxon>
        <taxon>Araneoidea</taxon>
        <taxon>Araneidae</taxon>
        <taxon>Araneus</taxon>
    </lineage>
</organism>
<evidence type="ECO:0000313" key="1">
    <source>
        <dbReference type="EMBL" id="GBO33056.1"/>
    </source>
</evidence>
<proteinExistence type="predicted"/>
<dbReference type="EMBL" id="BGPR01056593">
    <property type="protein sequence ID" value="GBO33056.1"/>
    <property type="molecule type" value="Genomic_DNA"/>
</dbReference>
<feature type="non-terminal residue" evidence="1">
    <location>
        <position position="1"/>
    </location>
</feature>
<dbReference type="Proteomes" id="UP000499080">
    <property type="component" value="Unassembled WGS sequence"/>
</dbReference>
<keyword evidence="2" id="KW-1185">Reference proteome</keyword>
<gene>
    <name evidence="1" type="ORF">AVEN_191674_1</name>
</gene>
<dbReference type="AlphaFoldDB" id="A0A4Y2W999"/>